<evidence type="ECO:0000313" key="3">
    <source>
        <dbReference type="Proteomes" id="UP000236316"/>
    </source>
</evidence>
<organism evidence="2">
    <name type="scientific">Orpheovirus IHUMI-LCC2</name>
    <dbReference type="NCBI Taxonomy" id="2023057"/>
    <lineage>
        <taxon>Viruses</taxon>
        <taxon>Varidnaviria</taxon>
        <taxon>Bamfordvirae</taxon>
        <taxon>Nucleocytoviricota</taxon>
        <taxon>Megaviricetes</taxon>
        <taxon>Pimascovirales</taxon>
        <taxon>Ocovirineae</taxon>
        <taxon>Orpheoviridae</taxon>
        <taxon>Alphaorpheovirus</taxon>
        <taxon>Alphaorpheovirus massiliense</taxon>
    </lineage>
</organism>
<feature type="compositionally biased region" description="Polar residues" evidence="1">
    <location>
        <begin position="48"/>
        <end position="62"/>
    </location>
</feature>
<gene>
    <name evidence="2" type="ORF">ORPV_170</name>
</gene>
<reference evidence="2" key="1">
    <citation type="submission" date="2017-08" db="EMBL/GenBank/DDBJ databases">
        <authorList>
            <consortium name="Urmite Genomes"/>
        </authorList>
    </citation>
    <scope>NUCLEOTIDE SEQUENCE [LARGE SCALE GENOMIC DNA]</scope>
    <source>
        <strain evidence="2">IHUMI-LCC2</strain>
    </source>
</reference>
<evidence type="ECO:0000313" key="2">
    <source>
        <dbReference type="EMBL" id="SNW62074.1"/>
    </source>
</evidence>
<dbReference type="Proteomes" id="UP000236316">
    <property type="component" value="Segment"/>
</dbReference>
<proteinExistence type="predicted"/>
<dbReference type="EMBL" id="LT906555">
    <property type="protein sequence ID" value="SNW62074.1"/>
    <property type="molecule type" value="Genomic_DNA"/>
</dbReference>
<feature type="region of interest" description="Disordered" evidence="1">
    <location>
        <begin position="39"/>
        <end position="62"/>
    </location>
</feature>
<dbReference type="GeneID" id="35381928"/>
<accession>A0A2I2L3G7</accession>
<dbReference type="RefSeq" id="YP_009448376.1">
    <property type="nucleotide sequence ID" value="NC_036594.1"/>
</dbReference>
<name>A0A2I2L3G7_9VIRU</name>
<keyword evidence="3" id="KW-1185">Reference proteome</keyword>
<evidence type="ECO:0000256" key="1">
    <source>
        <dbReference type="SAM" id="MobiDB-lite"/>
    </source>
</evidence>
<sequence>MDCSKVILPDINEIILKSKGIHPKLSQILDSVRSSSPRRGEISLVKDQPTSSPVETSSNKWNENMHPLSMSVPTYLNDKAFSLSPRTEYVMVYLTININKVSKTYFLTSSVYIPGQELEALRKELEVYNNHADALFNGLACYHCYDNGYKRKKNINLKFNIAEDNGLKSDLFNTKNRNGVVNGQDVIRKKTEAEFMKEINMSDKKLISFINDRWDGSLQNISLGYDLLPTFTKYVIMDTVKILKDHKKIKDDVVKYCQDMTGIIL</sequence>
<dbReference type="KEGG" id="vg:35381928"/>
<protein>
    <submittedName>
        <fullName evidence="2">Uncharacterized protein</fullName>
    </submittedName>
</protein>